<dbReference type="EMBL" id="NGFO01000007">
    <property type="protein sequence ID" value="OUC79333.1"/>
    <property type="molecule type" value="Genomic_DNA"/>
</dbReference>
<evidence type="ECO:0000313" key="2">
    <source>
        <dbReference type="EMBL" id="OUC79333.1"/>
    </source>
</evidence>
<feature type="domain" description="NAD(P)-binding" evidence="1">
    <location>
        <begin position="19"/>
        <end position="188"/>
    </location>
</feature>
<reference evidence="2 3" key="1">
    <citation type="submission" date="2017-05" db="EMBL/GenBank/DDBJ databases">
        <title>Biotechnological potential of actinobacteria isolated from South African environments.</title>
        <authorList>
            <person name="Le Roes-Hill M."/>
            <person name="Prins A."/>
            <person name="Durrell K.A."/>
        </authorList>
    </citation>
    <scope>NUCLEOTIDE SEQUENCE [LARGE SCALE GENOMIC DNA]</scope>
    <source>
        <strain evidence="2">BS2</strain>
    </source>
</reference>
<dbReference type="InterPro" id="IPR016040">
    <property type="entry name" value="NAD(P)-bd_dom"/>
</dbReference>
<dbReference type="STRING" id="417102.CA982_07645"/>
<dbReference type="Gene3D" id="3.40.50.720">
    <property type="entry name" value="NAD(P)-binding Rossmann-like Domain"/>
    <property type="match status" value="1"/>
</dbReference>
<proteinExistence type="predicted"/>
<dbReference type="Proteomes" id="UP000194632">
    <property type="component" value="Unassembled WGS sequence"/>
</dbReference>
<dbReference type="SUPFAM" id="SSF51735">
    <property type="entry name" value="NAD(P)-binding Rossmann-fold domains"/>
    <property type="match status" value="1"/>
</dbReference>
<comment type="caution">
    <text evidence="2">The sequence shown here is derived from an EMBL/GenBank/DDBJ whole genome shotgun (WGS) entry which is preliminary data.</text>
</comment>
<accession>A0A243QEV0</accession>
<dbReference type="RefSeq" id="WP_086534749.1">
    <property type="nucleotide sequence ID" value="NZ_NGFO01000007.1"/>
</dbReference>
<dbReference type="InterPro" id="IPR051604">
    <property type="entry name" value="Ergot_Alk_Oxidoreductase"/>
</dbReference>
<dbReference type="InterPro" id="IPR036291">
    <property type="entry name" value="NAD(P)-bd_dom_sf"/>
</dbReference>
<dbReference type="PANTHER" id="PTHR43162">
    <property type="match status" value="1"/>
</dbReference>
<gene>
    <name evidence="2" type="ORF">CA982_07645</name>
</gene>
<sequence>MPQNADPATSRRPLILVTGATGNVGREITDRLVGRGARVRGFGRSRPEPRSDVEWAIGDLANPADVRAALTGVTAVFLIWPLLDPGPARLVINEFASTTARVVYLSSTAVDDNSSRQSDPIAQVHADMEGLLRNAALDSIVLRSDTLAANARGWVTQLRRSDEVSGPDIARTAVVDERDVAEAAVTALLAPRGELGKSPYCLTGPEILSRSDQLARLGAALHRPLRFRPLSAEAARLRMLADGQPEALVAALICASVHRPASDGVTDHVERLTGRPARTFTQWATDHADEFE</sequence>
<evidence type="ECO:0000313" key="3">
    <source>
        <dbReference type="Proteomes" id="UP000194632"/>
    </source>
</evidence>
<dbReference type="PANTHER" id="PTHR43162:SF1">
    <property type="entry name" value="PRESTALK A DIFFERENTIATION PROTEIN A"/>
    <property type="match status" value="1"/>
</dbReference>
<dbReference type="AlphaFoldDB" id="A0A243QEV0"/>
<dbReference type="OrthoDB" id="3510772at2"/>
<protein>
    <submittedName>
        <fullName evidence="2">NmrA family transcriptional regulator</fullName>
    </submittedName>
</protein>
<name>A0A243QEV0_9ACTN</name>
<organism evidence="2 3">
    <name type="scientific">Gordonia lacunae</name>
    <dbReference type="NCBI Taxonomy" id="417102"/>
    <lineage>
        <taxon>Bacteria</taxon>
        <taxon>Bacillati</taxon>
        <taxon>Actinomycetota</taxon>
        <taxon>Actinomycetes</taxon>
        <taxon>Mycobacteriales</taxon>
        <taxon>Gordoniaceae</taxon>
        <taxon>Gordonia</taxon>
    </lineage>
</organism>
<dbReference type="Pfam" id="PF13460">
    <property type="entry name" value="NAD_binding_10"/>
    <property type="match status" value="1"/>
</dbReference>
<evidence type="ECO:0000259" key="1">
    <source>
        <dbReference type="Pfam" id="PF13460"/>
    </source>
</evidence>
<keyword evidence="3" id="KW-1185">Reference proteome</keyword>